<dbReference type="STRING" id="1302690.BUE76_15745"/>
<protein>
    <recommendedName>
        <fullName evidence="3">Lipoprotein</fullName>
    </recommendedName>
</protein>
<organism evidence="1 2">
    <name type="scientific">Cnuella takakiae</name>
    <dbReference type="NCBI Taxonomy" id="1302690"/>
    <lineage>
        <taxon>Bacteria</taxon>
        <taxon>Pseudomonadati</taxon>
        <taxon>Bacteroidota</taxon>
        <taxon>Chitinophagia</taxon>
        <taxon>Chitinophagales</taxon>
        <taxon>Chitinophagaceae</taxon>
        <taxon>Cnuella</taxon>
    </lineage>
</organism>
<dbReference type="EMBL" id="FQUO01000022">
    <property type="protein sequence ID" value="SHG23431.1"/>
    <property type="molecule type" value="Genomic_DNA"/>
</dbReference>
<evidence type="ECO:0000313" key="2">
    <source>
        <dbReference type="Proteomes" id="UP000184368"/>
    </source>
</evidence>
<dbReference type="Proteomes" id="UP000184368">
    <property type="component" value="Unassembled WGS sequence"/>
</dbReference>
<reference evidence="1 2" key="1">
    <citation type="submission" date="2016-11" db="EMBL/GenBank/DDBJ databases">
        <authorList>
            <person name="Jaros S."/>
            <person name="Januszkiewicz K."/>
            <person name="Wedrychowicz H."/>
        </authorList>
    </citation>
    <scope>NUCLEOTIDE SEQUENCE [LARGE SCALE GENOMIC DNA]</scope>
    <source>
        <strain evidence="1 2">DSM 26897</strain>
    </source>
</reference>
<dbReference type="AlphaFoldDB" id="A0A1M5I5A6"/>
<gene>
    <name evidence="1" type="ORF">SAMN05444008_1221</name>
</gene>
<dbReference type="OrthoDB" id="9812120at2"/>
<sequence>MNNTILNCLPLAALLISGGCRDASQAQESGIAQAERKEAVASKPKPVAEPKLDTVRYNRLMQHIHAGDTTGRWPVKHDYPKAGAVLPFNRVVSYYGNLYSTRMGALGEFPKAEMLRRLQAEVKKWTAADSTIPAVPALHYIAITAQSEPGKGGNYRLRMPHHQIDTVLNWAKEINALVFIDIQVGLSSLQQEVPEFEKYLSLPNVHFGIDPEFSMKGGQRPGAVVGTYDAADINYVSDYLAGLVKKHNLPPKMLVVHRFTQGMVTNYKQIKLRPEVQVVMDMDGWGGAAKKVNTYKQFIYREPVQFTGFKIFYKNDTQKSGAAKEMQPADVLKLVPRPVYIQYQ</sequence>
<proteinExistence type="predicted"/>
<dbReference type="RefSeq" id="WP_073047777.1">
    <property type="nucleotide sequence ID" value="NZ_FQUO01000022.1"/>
</dbReference>
<accession>A0A1M5I5A6</accession>
<name>A0A1M5I5A6_9BACT</name>
<evidence type="ECO:0000313" key="1">
    <source>
        <dbReference type="EMBL" id="SHG23431.1"/>
    </source>
</evidence>
<evidence type="ECO:0008006" key="3">
    <source>
        <dbReference type="Google" id="ProtNLM"/>
    </source>
</evidence>
<keyword evidence="2" id="KW-1185">Reference proteome</keyword>